<dbReference type="Gene3D" id="1.10.287.560">
    <property type="entry name" value="Histidine kinase CheA-like, homodimeric domain"/>
    <property type="match status" value="1"/>
</dbReference>
<evidence type="ECO:0000313" key="16">
    <source>
        <dbReference type="EMBL" id="AFG37728.1"/>
    </source>
</evidence>
<dbReference type="Pfam" id="PF02518">
    <property type="entry name" value="HATPase_c"/>
    <property type="match status" value="1"/>
</dbReference>
<dbReference type="InterPro" id="IPR004358">
    <property type="entry name" value="Sig_transdc_His_kin-like_C"/>
</dbReference>
<dbReference type="InterPro" id="IPR010808">
    <property type="entry name" value="CheA_P2-bd"/>
</dbReference>
<dbReference type="STRING" id="889378.Spiaf_1671"/>
<name>H9UJN5_SPIAZ</name>
<feature type="modified residue" description="Phosphohistidine" evidence="11">
    <location>
        <position position="52"/>
    </location>
</feature>
<evidence type="ECO:0000256" key="9">
    <source>
        <dbReference type="ARBA" id="ARBA00022840"/>
    </source>
</evidence>
<keyword evidence="6" id="KW-0808">Transferase</keyword>
<feature type="domain" description="Histidine kinase" evidence="13">
    <location>
        <begin position="419"/>
        <end position="656"/>
    </location>
</feature>
<dbReference type="InterPro" id="IPR008207">
    <property type="entry name" value="Sig_transdc_His_kin_Hpt_dom"/>
</dbReference>
<keyword evidence="7" id="KW-0547">Nucleotide-binding</keyword>
<dbReference type="Gene3D" id="3.30.565.10">
    <property type="entry name" value="Histidine kinase-like ATPase, C-terminal domain"/>
    <property type="match status" value="1"/>
</dbReference>
<dbReference type="FunFam" id="2.30.30.40:FF:000048">
    <property type="entry name" value="Chemotaxis protein CheA, putative"/>
    <property type="match status" value="1"/>
</dbReference>
<dbReference type="CDD" id="cd00731">
    <property type="entry name" value="CheA_reg"/>
    <property type="match status" value="1"/>
</dbReference>
<feature type="compositionally biased region" description="Low complexity" evidence="12">
    <location>
        <begin position="290"/>
        <end position="304"/>
    </location>
</feature>
<gene>
    <name evidence="16" type="ordered locus">Spiaf_1671</name>
</gene>
<dbReference type="InterPro" id="IPR003594">
    <property type="entry name" value="HATPase_dom"/>
</dbReference>
<keyword evidence="8 16" id="KW-0418">Kinase</keyword>
<dbReference type="InterPro" id="IPR036097">
    <property type="entry name" value="HisK_dim/P_sf"/>
</dbReference>
<feature type="compositionally biased region" description="Polar residues" evidence="12">
    <location>
        <begin position="266"/>
        <end position="275"/>
    </location>
</feature>
<dbReference type="GO" id="GO:0006935">
    <property type="term" value="P:chemotaxis"/>
    <property type="evidence" value="ECO:0007669"/>
    <property type="project" value="UniProtKB-KW"/>
</dbReference>
<dbReference type="Pfam" id="PF07194">
    <property type="entry name" value="P2"/>
    <property type="match status" value="1"/>
</dbReference>
<dbReference type="GO" id="GO:0005524">
    <property type="term" value="F:ATP binding"/>
    <property type="evidence" value="ECO:0007669"/>
    <property type="project" value="UniProtKB-KW"/>
</dbReference>
<evidence type="ECO:0000256" key="4">
    <source>
        <dbReference type="ARBA" id="ARBA00022500"/>
    </source>
</evidence>
<dbReference type="Gene3D" id="2.30.30.40">
    <property type="entry name" value="SH3 Domains"/>
    <property type="match status" value="1"/>
</dbReference>
<dbReference type="InterPro" id="IPR051315">
    <property type="entry name" value="Bact_Chemotaxis_CheA"/>
</dbReference>
<dbReference type="SMART" id="SM00260">
    <property type="entry name" value="CheW"/>
    <property type="match status" value="1"/>
</dbReference>
<evidence type="ECO:0000256" key="6">
    <source>
        <dbReference type="ARBA" id="ARBA00022679"/>
    </source>
</evidence>
<dbReference type="EC" id="2.7.13.3" evidence="2"/>
<dbReference type="eggNOG" id="COG0643">
    <property type="taxonomic scope" value="Bacteria"/>
</dbReference>
<dbReference type="Pfam" id="PF01627">
    <property type="entry name" value="Hpt"/>
    <property type="match status" value="1"/>
</dbReference>
<dbReference type="InterPro" id="IPR037006">
    <property type="entry name" value="CheA-like_homodim_sf"/>
</dbReference>
<evidence type="ECO:0000256" key="3">
    <source>
        <dbReference type="ARBA" id="ARBA00021495"/>
    </source>
</evidence>
<dbReference type="InterPro" id="IPR036061">
    <property type="entry name" value="CheW-like_dom_sf"/>
</dbReference>
<dbReference type="RefSeq" id="WP_014455711.1">
    <property type="nucleotide sequence ID" value="NC_017098.1"/>
</dbReference>
<dbReference type="SUPFAM" id="SSF55052">
    <property type="entry name" value="CheY-binding domain of CheA"/>
    <property type="match status" value="1"/>
</dbReference>
<dbReference type="Gene3D" id="3.30.70.1110">
    <property type="entry name" value="Histidine kinase CheA-like, P2 response regulator-binding domain"/>
    <property type="match status" value="1"/>
</dbReference>
<dbReference type="InterPro" id="IPR002545">
    <property type="entry name" value="CheW-lke_dom"/>
</dbReference>
<dbReference type="PROSITE" id="PS50109">
    <property type="entry name" value="HIS_KIN"/>
    <property type="match status" value="1"/>
</dbReference>
<dbReference type="SUPFAM" id="SSF47384">
    <property type="entry name" value="Homodimeric domain of signal transducing histidine kinase"/>
    <property type="match status" value="1"/>
</dbReference>
<dbReference type="GO" id="GO:0005737">
    <property type="term" value="C:cytoplasm"/>
    <property type="evidence" value="ECO:0007669"/>
    <property type="project" value="InterPro"/>
</dbReference>
<feature type="compositionally biased region" description="Low complexity" evidence="12">
    <location>
        <begin position="312"/>
        <end position="324"/>
    </location>
</feature>
<evidence type="ECO:0000256" key="11">
    <source>
        <dbReference type="PROSITE-ProRule" id="PRU00110"/>
    </source>
</evidence>
<accession>H9UJN5</accession>
<dbReference type="EMBL" id="CP003282">
    <property type="protein sequence ID" value="AFG37728.1"/>
    <property type="molecule type" value="Genomic_DNA"/>
</dbReference>
<dbReference type="PANTHER" id="PTHR43395">
    <property type="entry name" value="SENSOR HISTIDINE KINASE CHEA"/>
    <property type="match status" value="1"/>
</dbReference>
<feature type="domain" description="CheW-like" evidence="14">
    <location>
        <begin position="658"/>
        <end position="791"/>
    </location>
</feature>
<dbReference type="HOGENOM" id="CLU_000650_3_6_12"/>
<dbReference type="Proteomes" id="UP000007383">
    <property type="component" value="Chromosome"/>
</dbReference>
<comment type="catalytic activity">
    <reaction evidence="1">
        <text>ATP + protein L-histidine = ADP + protein N-phospho-L-histidine.</text>
        <dbReference type="EC" id="2.7.13.3"/>
    </reaction>
</comment>
<dbReference type="CDD" id="cd16916">
    <property type="entry name" value="HATPase_CheA-like"/>
    <property type="match status" value="1"/>
</dbReference>
<evidence type="ECO:0000256" key="1">
    <source>
        <dbReference type="ARBA" id="ARBA00000085"/>
    </source>
</evidence>
<dbReference type="PATRIC" id="fig|889378.3.peg.1656"/>
<dbReference type="Gene3D" id="1.20.120.160">
    <property type="entry name" value="HPT domain"/>
    <property type="match status" value="1"/>
</dbReference>
<dbReference type="Pfam" id="PF02895">
    <property type="entry name" value="H-kinase_dim"/>
    <property type="match status" value="1"/>
</dbReference>
<keyword evidence="4" id="KW-0145">Chemotaxis</keyword>
<sequence>MSDYLDPNNDELLKDFFVEAESQIELLEQNILVLESDAGNSDAIDEIFRATHTLKGASATVQMDELTSFTHILEDLLDEIRSGTVKVTSDLVDNLLAAIDVIKEMIESRRQGDVFREDIGSLTAALKSYAYGEAVTTSSKGAVNGAPASAPAASATASTPVAGMDETAANEILENLESGQQAYRITVSFDEDNPMNTVGGIQVFAALKGFGQVLKTEPEFEQLYEDVFFPQVVYYLASGSTPDEIASAVRLPDVTLGSEVELVSAAQSADSNVQTPVAAEPSPAHRDQTAGAATSASPSASAAAVETDQSGEISVEQQLQQSQAESEEADPAARNTDRKSSSVTGSILRVDSRRIDNLLNLVSETVINKASFNQISSEFGETLGNLQSTTSQYRELVKELFDAMPGYLERLQNGETIKDVKREIQERFGGLYSMFDTYESQYKTTVGKFRNTSQNLGRITSELQEGVMRIRMVPISQIFSRFPRLVRDLSRSLNKKIELEIEGEDTELDKSVIEDLLDPLIHCVRNSIDHGIESPQDRVSAGKTEQGHVKLRASNEGNMILIEISDDGSGIDVESIRKKAIDRGVIHPSKVLSDVEAFNLIFDPGFSTAREITNISGRGVGLDVVKRQIEKLNGNVTVQSSRGQGSRFIIKIPLTLAIIQGLLVRVGSEMYAIPITSVIDSHRIKPSDIKMIDNYEVFNVREDVVSLLRLNRLFKIDSSEEKEYHFVVIVGSGDKRMGLVVDQLIGEEDVVIKPLRDHYTNVPGIAGANITGDGTVSLIIDVSQLLDLGLQQEKELRNIRQTTTEG</sequence>
<feature type="domain" description="HPt" evidence="15">
    <location>
        <begin position="5"/>
        <end position="109"/>
    </location>
</feature>
<keyword evidence="17" id="KW-1185">Reference proteome</keyword>
<dbReference type="FunFam" id="3.30.565.10:FF:000016">
    <property type="entry name" value="Chemotaxis protein CheA, putative"/>
    <property type="match status" value="1"/>
</dbReference>
<dbReference type="InterPro" id="IPR035891">
    <property type="entry name" value="CheY-binding_CheA"/>
</dbReference>
<dbReference type="PRINTS" id="PR00344">
    <property type="entry name" value="BCTRLSENSOR"/>
</dbReference>
<dbReference type="Pfam" id="PF01584">
    <property type="entry name" value="CheW"/>
    <property type="match status" value="1"/>
</dbReference>
<evidence type="ECO:0000259" key="13">
    <source>
        <dbReference type="PROSITE" id="PS50109"/>
    </source>
</evidence>
<evidence type="ECO:0000256" key="5">
    <source>
        <dbReference type="ARBA" id="ARBA00022553"/>
    </source>
</evidence>
<dbReference type="PROSITE" id="PS50894">
    <property type="entry name" value="HPT"/>
    <property type="match status" value="1"/>
</dbReference>
<organism evidence="16 17">
    <name type="scientific">Spirochaeta africana (strain ATCC 700263 / DSM 8902 / Z-7692)</name>
    <dbReference type="NCBI Taxonomy" id="889378"/>
    <lineage>
        <taxon>Bacteria</taxon>
        <taxon>Pseudomonadati</taxon>
        <taxon>Spirochaetota</taxon>
        <taxon>Spirochaetia</taxon>
        <taxon>Spirochaetales</taxon>
        <taxon>Spirochaetaceae</taxon>
        <taxon>Spirochaeta</taxon>
    </lineage>
</organism>
<evidence type="ECO:0000256" key="12">
    <source>
        <dbReference type="SAM" id="MobiDB-lite"/>
    </source>
</evidence>
<dbReference type="PANTHER" id="PTHR43395:SF1">
    <property type="entry name" value="CHEMOTAXIS PROTEIN CHEA"/>
    <property type="match status" value="1"/>
</dbReference>
<evidence type="ECO:0000256" key="10">
    <source>
        <dbReference type="ARBA" id="ARBA00023012"/>
    </source>
</evidence>
<dbReference type="KEGG" id="sfc:Spiaf_1671"/>
<dbReference type="SUPFAM" id="SSF55874">
    <property type="entry name" value="ATPase domain of HSP90 chaperone/DNA topoisomerase II/histidine kinase"/>
    <property type="match status" value="1"/>
</dbReference>
<dbReference type="CDD" id="cd00088">
    <property type="entry name" value="HPT"/>
    <property type="match status" value="1"/>
</dbReference>
<dbReference type="SMART" id="SM00387">
    <property type="entry name" value="HATPase_c"/>
    <property type="match status" value="1"/>
</dbReference>
<dbReference type="PROSITE" id="PS50851">
    <property type="entry name" value="CHEW"/>
    <property type="match status" value="1"/>
</dbReference>
<dbReference type="OrthoDB" id="9803176at2"/>
<feature type="region of interest" description="Disordered" evidence="12">
    <location>
        <begin position="266"/>
        <end position="345"/>
    </location>
</feature>
<dbReference type="GO" id="GO:0000155">
    <property type="term" value="F:phosphorelay sensor kinase activity"/>
    <property type="evidence" value="ECO:0007669"/>
    <property type="project" value="InterPro"/>
</dbReference>
<evidence type="ECO:0000256" key="2">
    <source>
        <dbReference type="ARBA" id="ARBA00012438"/>
    </source>
</evidence>
<dbReference type="SMART" id="SM00073">
    <property type="entry name" value="HPT"/>
    <property type="match status" value="1"/>
</dbReference>
<dbReference type="InterPro" id="IPR004105">
    <property type="entry name" value="CheA-like_dim"/>
</dbReference>
<dbReference type="SUPFAM" id="SSF50341">
    <property type="entry name" value="CheW-like"/>
    <property type="match status" value="1"/>
</dbReference>
<evidence type="ECO:0000259" key="15">
    <source>
        <dbReference type="PROSITE" id="PS50894"/>
    </source>
</evidence>
<evidence type="ECO:0000256" key="7">
    <source>
        <dbReference type="ARBA" id="ARBA00022741"/>
    </source>
</evidence>
<dbReference type="InterPro" id="IPR036641">
    <property type="entry name" value="HPT_dom_sf"/>
</dbReference>
<dbReference type="AlphaFoldDB" id="H9UJN5"/>
<keyword evidence="10" id="KW-0902">Two-component regulatory system</keyword>
<dbReference type="SMART" id="SM01231">
    <property type="entry name" value="H-kinase_dim"/>
    <property type="match status" value="1"/>
</dbReference>
<keyword evidence="9" id="KW-0067">ATP-binding</keyword>
<protein>
    <recommendedName>
        <fullName evidence="3">Chemotaxis protein CheA</fullName>
        <ecNumber evidence="2">2.7.13.3</ecNumber>
    </recommendedName>
</protein>
<dbReference type="InterPro" id="IPR037052">
    <property type="entry name" value="CheA-like_P2_sf"/>
</dbReference>
<evidence type="ECO:0000313" key="17">
    <source>
        <dbReference type="Proteomes" id="UP000007383"/>
    </source>
</evidence>
<proteinExistence type="predicted"/>
<dbReference type="InterPro" id="IPR036890">
    <property type="entry name" value="HATPase_C_sf"/>
</dbReference>
<evidence type="ECO:0000259" key="14">
    <source>
        <dbReference type="PROSITE" id="PS50851"/>
    </source>
</evidence>
<keyword evidence="5 11" id="KW-0597">Phosphoprotein</keyword>
<dbReference type="SUPFAM" id="SSF47226">
    <property type="entry name" value="Histidine-containing phosphotransfer domain, HPT domain"/>
    <property type="match status" value="1"/>
</dbReference>
<dbReference type="InterPro" id="IPR005467">
    <property type="entry name" value="His_kinase_dom"/>
</dbReference>
<evidence type="ECO:0000256" key="8">
    <source>
        <dbReference type="ARBA" id="ARBA00022777"/>
    </source>
</evidence>
<reference evidence="17" key="1">
    <citation type="journal article" date="2013" name="Stand. Genomic Sci.">
        <title>Complete genome sequence of the halophilic bacterium Spirochaeta africana type strain (Z-7692(T)) from the alkaline Lake Magadi in the East African Rift.</title>
        <authorList>
            <person name="Liolos K."/>
            <person name="Abt B."/>
            <person name="Scheuner C."/>
            <person name="Teshima H."/>
            <person name="Held B."/>
            <person name="Lapidus A."/>
            <person name="Nolan M."/>
            <person name="Lucas S."/>
            <person name="Deshpande S."/>
            <person name="Cheng J.F."/>
            <person name="Tapia R."/>
            <person name="Goodwin L.A."/>
            <person name="Pitluck S."/>
            <person name="Pagani I."/>
            <person name="Ivanova N."/>
            <person name="Mavromatis K."/>
            <person name="Mikhailova N."/>
            <person name="Huntemann M."/>
            <person name="Pati A."/>
            <person name="Chen A."/>
            <person name="Palaniappan K."/>
            <person name="Land M."/>
            <person name="Rohde M."/>
            <person name="Tindall B.J."/>
            <person name="Detter J.C."/>
            <person name="Goker M."/>
            <person name="Bristow J."/>
            <person name="Eisen J.A."/>
            <person name="Markowitz V."/>
            <person name="Hugenholtz P."/>
            <person name="Woyke T."/>
            <person name="Klenk H.P."/>
            <person name="Kyrpides N.C."/>
        </authorList>
    </citation>
    <scope>NUCLEOTIDE SEQUENCE</scope>
    <source>
        <strain evidence="17">ATCC 700263 / DSM 8902 / Z-7692</strain>
    </source>
</reference>